<comment type="similarity">
    <text evidence="1">Belongs to the ADP-ribosylglycohydrolase family.</text>
</comment>
<dbReference type="GO" id="GO:0016787">
    <property type="term" value="F:hydrolase activity"/>
    <property type="evidence" value="ECO:0007669"/>
    <property type="project" value="UniProtKB-KW"/>
</dbReference>
<evidence type="ECO:0000256" key="4">
    <source>
        <dbReference type="SAM" id="MobiDB-lite"/>
    </source>
</evidence>
<feature type="binding site" evidence="3">
    <location>
        <position position="1033"/>
    </location>
    <ligand>
        <name>Mg(2+)</name>
        <dbReference type="ChEBI" id="CHEBI:18420"/>
        <label>1</label>
    </ligand>
</feature>
<evidence type="ECO:0000313" key="6">
    <source>
        <dbReference type="Proteomes" id="UP000294744"/>
    </source>
</evidence>
<evidence type="ECO:0008006" key="7">
    <source>
        <dbReference type="Google" id="ProtNLM"/>
    </source>
</evidence>
<dbReference type="InterPro" id="IPR036705">
    <property type="entry name" value="Ribosyl_crysJ1_sf"/>
</dbReference>
<reference evidence="5 6" key="1">
    <citation type="submission" date="2019-03" db="EMBL/GenBank/DDBJ databases">
        <title>Draft genome sequences of novel Actinobacteria.</title>
        <authorList>
            <person name="Sahin N."/>
            <person name="Ay H."/>
            <person name="Saygin H."/>
        </authorList>
    </citation>
    <scope>NUCLEOTIDE SEQUENCE [LARGE SCALE GENOMIC DNA]</scope>
    <source>
        <strain evidence="5 6">16K404</strain>
    </source>
</reference>
<evidence type="ECO:0000256" key="3">
    <source>
        <dbReference type="PIRSR" id="PIRSR605502-1"/>
    </source>
</evidence>
<name>A0A4V6PC91_9PSEU</name>
<feature type="compositionally biased region" description="Low complexity" evidence="4">
    <location>
        <begin position="709"/>
        <end position="720"/>
    </location>
</feature>
<gene>
    <name evidence="5" type="ORF">E1161_16835</name>
</gene>
<keyword evidence="2" id="KW-0378">Hydrolase</keyword>
<dbReference type="Pfam" id="PF03747">
    <property type="entry name" value="ADP_ribosyl_GH"/>
    <property type="match status" value="2"/>
</dbReference>
<dbReference type="EMBL" id="SMKV01000020">
    <property type="protein sequence ID" value="TDC91105.1"/>
    <property type="molecule type" value="Genomic_DNA"/>
</dbReference>
<feature type="binding site" evidence="3">
    <location>
        <position position="788"/>
    </location>
    <ligand>
        <name>Mg(2+)</name>
        <dbReference type="ChEBI" id="CHEBI:18420"/>
        <label>1</label>
    </ligand>
</feature>
<sequence>MTVGENSAEVRRHLVRAWREIKSRPALLPLSWFTHVDDSYNNLESRSRFGGTALPVTPRRADEWEFVTFGRVLGMLVGGAFGDAAGSIGRMPIEDLLSTFRSASPDGSEVIRDIASFAGLAGDVAAVPVDAAALDPALVPGLRTKNPGELGCLAASVPAALAGVFDSERDLFRRTRAVARALGDDDASAGVLAVALQTRLRDAGTDLNRFVRRALNLLDDGDADMRARLEALLDVAGTGFDLSLPEAMARLDGSESVPAVVARALLLAWRFSSADRAVMNAAAGTDRLTAVITGLLVGARDGAGAFPLLWRRRSEALPSLEARAEQLFRRFGPADGFIRQTVFGLRGEPTASRRFLGAVVGAMIGEELGRQVSSESLPEIVARFGDTDAGLLRPTEDEFMPDGMALLVVTLDARIRLDRALVSGQDPIGEMRATYELWASAEVPAPERAGWLGEHLPQRLARTGVPPLLAEGLAGNASGRPELLYTALPAGLWACSSRDVIAHARDAVGALGESGNGIAPAQALAVILSQTVVTGNYIRGLGHVIEANAEEFGPGREEMLRLMRAAESLAQRTIAPEQIASLGDGSTPESALAIAACAVEASEGRFDEALRIAVSHPGDRVITGALAGAIIGASFEGIDRLPHWVEALPDWAQLVFRIAEDVPVQLGDNPPDHIDWNRRYPLSSEVPAHTNMPAAAGSEQKSRSSQTHANAPEPSSASSPVREVTVTQPQPPIDAHERFLGSMLGGAMGDALGYAIEFSDIGMIRHHHGENGLAEPVLRDGVVQISDDTQMMLFTLEGLVRAHVARRVEPRDNDPIPEVQHAYQRWFHTQNQAWEVAGGPYARQLQRPDGWLITNWELFASRAPGSTCMSALANFAQTGVFATPQHRINNSKGCGGVMRAAPVAAWSNDPSEVFLVAVRTAALTHSHPSGFLSAGVLAVVVHQLIRDVPLREAVRLARELLTRWPEHEEQLRVLDRAVALAEQGPVPPEELKAELGEGWVGEEALAIGLYAVLATDNLRDALLLSVNHSGDSDSTGIVCGNIGGAVYGTRAIPPEWLQHLELREVIETVANDALAEFSPGPLTDPSWTQRYPAW</sequence>
<proteinExistence type="inferred from homology"/>
<feature type="binding site" evidence="3">
    <location>
        <position position="1034"/>
    </location>
    <ligand>
        <name>Mg(2+)</name>
        <dbReference type="ChEBI" id="CHEBI:18420"/>
        <label>1</label>
    </ligand>
</feature>
<dbReference type="PANTHER" id="PTHR16222:SF24">
    <property type="entry name" value="ADP-RIBOSYLHYDROLASE ARH3"/>
    <property type="match status" value="1"/>
</dbReference>
<comment type="caution">
    <text evidence="5">The sequence shown here is derived from an EMBL/GenBank/DDBJ whole genome shotgun (WGS) entry which is preliminary data.</text>
</comment>
<organism evidence="5 6">
    <name type="scientific">Saccharopolyspora aridisoli</name>
    <dbReference type="NCBI Taxonomy" id="2530385"/>
    <lineage>
        <taxon>Bacteria</taxon>
        <taxon>Bacillati</taxon>
        <taxon>Actinomycetota</taxon>
        <taxon>Actinomycetes</taxon>
        <taxon>Pseudonocardiales</taxon>
        <taxon>Pseudonocardiaceae</taxon>
        <taxon>Saccharopolyspora</taxon>
    </lineage>
</organism>
<dbReference type="PANTHER" id="PTHR16222">
    <property type="entry name" value="ADP-RIBOSYLGLYCOHYDROLASE"/>
    <property type="match status" value="1"/>
</dbReference>
<evidence type="ECO:0000256" key="1">
    <source>
        <dbReference type="ARBA" id="ARBA00010702"/>
    </source>
</evidence>
<dbReference type="InterPro" id="IPR050792">
    <property type="entry name" value="ADP-ribosylglycohydrolase"/>
</dbReference>
<keyword evidence="3" id="KW-0460">Magnesium</keyword>
<keyword evidence="3" id="KW-0479">Metal-binding</keyword>
<feature type="binding site" evidence="3">
    <location>
        <position position="786"/>
    </location>
    <ligand>
        <name>Mg(2+)</name>
        <dbReference type="ChEBI" id="CHEBI:18420"/>
        <label>1</label>
    </ligand>
</feature>
<dbReference type="Gene3D" id="1.10.4080.10">
    <property type="entry name" value="ADP-ribosylation/Crystallin J1"/>
    <property type="match status" value="3"/>
</dbReference>
<dbReference type="GO" id="GO:0046872">
    <property type="term" value="F:metal ion binding"/>
    <property type="evidence" value="ECO:0007669"/>
    <property type="project" value="UniProtKB-KW"/>
</dbReference>
<accession>A0A4V6PC91</accession>
<dbReference type="SUPFAM" id="SSF101478">
    <property type="entry name" value="ADP-ribosylglycohydrolase"/>
    <property type="match status" value="3"/>
</dbReference>
<keyword evidence="6" id="KW-1185">Reference proteome</keyword>
<evidence type="ECO:0000313" key="5">
    <source>
        <dbReference type="EMBL" id="TDC91105.1"/>
    </source>
</evidence>
<dbReference type="Proteomes" id="UP000294744">
    <property type="component" value="Unassembled WGS sequence"/>
</dbReference>
<feature type="binding site" evidence="3">
    <location>
        <position position="1031"/>
    </location>
    <ligand>
        <name>Mg(2+)</name>
        <dbReference type="ChEBI" id="CHEBI:18420"/>
        <label>1</label>
    </ligand>
</feature>
<protein>
    <recommendedName>
        <fullName evidence="7">ADP-ribosylglycohydrolase</fullName>
    </recommendedName>
</protein>
<dbReference type="InterPro" id="IPR005502">
    <property type="entry name" value="Ribosyl_crysJ1"/>
</dbReference>
<evidence type="ECO:0000256" key="2">
    <source>
        <dbReference type="ARBA" id="ARBA00022801"/>
    </source>
</evidence>
<comment type="cofactor">
    <cofactor evidence="3">
        <name>Mg(2+)</name>
        <dbReference type="ChEBI" id="CHEBI:18420"/>
    </cofactor>
    <text evidence="3">Binds 2 magnesium ions per subunit.</text>
</comment>
<dbReference type="AlphaFoldDB" id="A0A4V6PC91"/>
<feature type="binding site" evidence="3">
    <location>
        <position position="787"/>
    </location>
    <ligand>
        <name>Mg(2+)</name>
        <dbReference type="ChEBI" id="CHEBI:18420"/>
        <label>1</label>
    </ligand>
</feature>
<dbReference type="OrthoDB" id="4871367at2"/>
<feature type="region of interest" description="Disordered" evidence="4">
    <location>
        <begin position="688"/>
        <end position="733"/>
    </location>
</feature>